<dbReference type="EMBL" id="QJRE01000095">
    <property type="protein sequence ID" value="NWL45456.1"/>
    <property type="molecule type" value="Genomic_DNA"/>
</dbReference>
<proteinExistence type="predicted"/>
<evidence type="ECO:0000313" key="1">
    <source>
        <dbReference type="EMBL" id="NWL45456.1"/>
    </source>
</evidence>
<evidence type="ECO:0000313" key="2">
    <source>
        <dbReference type="Proteomes" id="UP000704738"/>
    </source>
</evidence>
<gene>
    <name evidence="1" type="ORF">DM819_06105</name>
</gene>
<organism evidence="1 2">
    <name type="scientific">Pseudomonas hunanensis</name>
    <dbReference type="NCBI Taxonomy" id="1247546"/>
    <lineage>
        <taxon>Bacteria</taxon>
        <taxon>Pseudomonadati</taxon>
        <taxon>Pseudomonadota</taxon>
        <taxon>Gammaproteobacteria</taxon>
        <taxon>Pseudomonadales</taxon>
        <taxon>Pseudomonadaceae</taxon>
        <taxon>Pseudomonas</taxon>
    </lineage>
</organism>
<name>A0ABD6MV79_9PSED</name>
<dbReference type="AlphaFoldDB" id="A0ABD6MV79"/>
<accession>A0ABD6MV79</accession>
<comment type="caution">
    <text evidence="1">The sequence shown here is derived from an EMBL/GenBank/DDBJ whole genome shotgun (WGS) entry which is preliminary data.</text>
</comment>
<sequence>MADAKSDDAARTKMIQDGIKICNAKGLKTVGQKDACVKEYNDKANNLYPARGTAYAQKHYAGLSKSAAESTLQSLQSEWKTAEKGGYFSARRNPGVVTRKAVAEEGWWIQTHILGARQSQDDPWFIECKNSPKSAGVMNRCPLGKGGAQ</sequence>
<protein>
    <submittedName>
        <fullName evidence="1">Uncharacterized protein</fullName>
    </submittedName>
</protein>
<reference evidence="1 2" key="1">
    <citation type="submission" date="2018-06" db="EMBL/GenBank/DDBJ databases">
        <title>Bacteria isolated from soil of Wuhan.</title>
        <authorList>
            <person name="Xiang W."/>
            <person name="Huang C."/>
        </authorList>
    </citation>
    <scope>NUCLEOTIDE SEQUENCE [LARGE SCALE GENOMIC DNA]</scope>
    <source>
        <strain evidence="2">xwS4</strain>
    </source>
</reference>
<dbReference type="Proteomes" id="UP000704738">
    <property type="component" value="Unassembled WGS sequence"/>
</dbReference>